<dbReference type="Proteomes" id="UP000887540">
    <property type="component" value="Unplaced"/>
</dbReference>
<dbReference type="WBParaSite" id="ACRNAN_scaffold9817.g25018.t1">
    <property type="protein sequence ID" value="ACRNAN_scaffold9817.g25018.t1"/>
    <property type="gene ID" value="ACRNAN_scaffold9817.g25018"/>
</dbReference>
<proteinExistence type="inferred from homology"/>
<dbReference type="AlphaFoldDB" id="A0A914ENP6"/>
<feature type="compositionally biased region" description="Polar residues" evidence="2">
    <location>
        <begin position="244"/>
        <end position="255"/>
    </location>
</feature>
<evidence type="ECO:0000256" key="2">
    <source>
        <dbReference type="SAM" id="MobiDB-lite"/>
    </source>
</evidence>
<organism evidence="3 4">
    <name type="scientific">Acrobeloides nanus</name>
    <dbReference type="NCBI Taxonomy" id="290746"/>
    <lineage>
        <taxon>Eukaryota</taxon>
        <taxon>Metazoa</taxon>
        <taxon>Ecdysozoa</taxon>
        <taxon>Nematoda</taxon>
        <taxon>Chromadorea</taxon>
        <taxon>Rhabditida</taxon>
        <taxon>Tylenchina</taxon>
        <taxon>Cephalobomorpha</taxon>
        <taxon>Cephaloboidea</taxon>
        <taxon>Cephalobidae</taxon>
        <taxon>Acrobeloides</taxon>
    </lineage>
</organism>
<feature type="region of interest" description="Disordered" evidence="2">
    <location>
        <begin position="235"/>
        <end position="255"/>
    </location>
</feature>
<reference evidence="4" key="1">
    <citation type="submission" date="2022-11" db="UniProtKB">
        <authorList>
            <consortium name="WormBaseParasite"/>
        </authorList>
    </citation>
    <scope>IDENTIFICATION</scope>
</reference>
<keyword evidence="3" id="KW-1185">Reference proteome</keyword>
<evidence type="ECO:0000313" key="4">
    <source>
        <dbReference type="WBParaSite" id="ACRNAN_scaffold9817.g25018.t1"/>
    </source>
</evidence>
<protein>
    <submittedName>
        <fullName evidence="4">Uncharacterized protein</fullName>
    </submittedName>
</protein>
<name>A0A914ENP6_9BILA</name>
<dbReference type="Gene3D" id="2.60.40.1190">
    <property type="match status" value="1"/>
</dbReference>
<sequence>MSDFSFAQVAPLNDENEWDTMPNKFLQEGINTEIVTTWDNQPLDHKPIRIHMKWHFERMQGKPHKRAVKIEFEAPLFDDEPPPGDFPGICPGLWNYEVVEFFFANDKKQYLEVEVGPHGHWLVLLFKGYRDCINDGKEIELEVENIFDGDSWRCKLEIPLAYFPGKVTRFNAYAIHGPESDRQYEALYPVKDGSLTEPDFHRLEYFGRVDTKRILPEGYNRQPFNDLKYGDMWEEVTKPKDPEQLQQEQAETSET</sequence>
<evidence type="ECO:0000256" key="1">
    <source>
        <dbReference type="ARBA" id="ARBA00038085"/>
    </source>
</evidence>
<comment type="similarity">
    <text evidence="1">Belongs to the UPF0462 family.</text>
</comment>
<dbReference type="PANTHER" id="PTHR31475">
    <property type="entry name" value="UPF0462 PROTEIN"/>
    <property type="match status" value="1"/>
</dbReference>
<dbReference type="SUPFAM" id="SSF49344">
    <property type="entry name" value="CBD9-like"/>
    <property type="match status" value="1"/>
</dbReference>
<accession>A0A914ENP6</accession>
<dbReference type="PANTHER" id="PTHR31475:SF5">
    <property type="entry name" value="UPF0462 PROTEIN C4ORF33 HOMOLOG"/>
    <property type="match status" value="1"/>
</dbReference>
<evidence type="ECO:0000313" key="3">
    <source>
        <dbReference type="Proteomes" id="UP000887540"/>
    </source>
</evidence>